<feature type="binding site" evidence="13">
    <location>
        <position position="222"/>
    </location>
    <ligand>
        <name>Zn(2+)</name>
        <dbReference type="ChEBI" id="CHEBI:29105"/>
        <label>1</label>
    </ligand>
</feature>
<name>A0A7M5V8L5_9CNID</name>
<evidence type="ECO:0000256" key="12">
    <source>
        <dbReference type="PIRSR" id="PIRSR621190-1"/>
    </source>
</evidence>
<dbReference type="GO" id="GO:0005615">
    <property type="term" value="C:extracellular space"/>
    <property type="evidence" value="ECO:0007669"/>
    <property type="project" value="TreeGrafter"/>
</dbReference>
<dbReference type="GO" id="GO:0030198">
    <property type="term" value="P:extracellular matrix organization"/>
    <property type="evidence" value="ECO:0007669"/>
    <property type="project" value="TreeGrafter"/>
</dbReference>
<accession>A0A7M5V8L5</accession>
<evidence type="ECO:0000256" key="15">
    <source>
        <dbReference type="SAM" id="MobiDB-lite"/>
    </source>
</evidence>
<proteinExistence type="inferred from homology"/>
<evidence type="ECO:0000256" key="3">
    <source>
        <dbReference type="ARBA" id="ARBA00022723"/>
    </source>
</evidence>
<feature type="repeat" description="Hemopexin" evidence="14">
    <location>
        <begin position="731"/>
        <end position="779"/>
    </location>
</feature>
<dbReference type="EnsemblMetazoa" id="CLYHEMT009431.1">
    <property type="protein sequence ID" value="CLYHEMP009431.1"/>
    <property type="gene ID" value="CLYHEMG009431"/>
</dbReference>
<keyword evidence="19" id="KW-1185">Reference proteome</keyword>
<keyword evidence="5" id="KW-0677">Repeat</keyword>
<dbReference type="SUPFAM" id="SSF50923">
    <property type="entry name" value="Hemopexin-like domain"/>
    <property type="match status" value="1"/>
</dbReference>
<evidence type="ECO:0000256" key="6">
    <source>
        <dbReference type="ARBA" id="ARBA00022801"/>
    </source>
</evidence>
<dbReference type="InterPro" id="IPR033739">
    <property type="entry name" value="M10A_MMP"/>
</dbReference>
<feature type="chain" id="PRO_5029865635" description="Peptidase metallopeptidase domain-containing protein" evidence="16">
    <location>
        <begin position="23"/>
        <end position="856"/>
    </location>
</feature>
<feature type="binding site" evidence="13">
    <location>
        <position position="237"/>
    </location>
    <ligand>
        <name>Zn(2+)</name>
        <dbReference type="ChEBI" id="CHEBI:29105"/>
        <label>1</label>
    </ligand>
</feature>
<keyword evidence="3 13" id="KW-0479">Metal-binding</keyword>
<keyword evidence="7 13" id="KW-0862">Zinc</keyword>
<feature type="compositionally biased region" description="Low complexity" evidence="15">
    <location>
        <begin position="581"/>
        <end position="620"/>
    </location>
</feature>
<dbReference type="SMART" id="SM00120">
    <property type="entry name" value="HX"/>
    <property type="match status" value="3"/>
</dbReference>
<dbReference type="GO" id="GO:0006508">
    <property type="term" value="P:proteolysis"/>
    <property type="evidence" value="ECO:0007669"/>
    <property type="project" value="UniProtKB-KW"/>
</dbReference>
<dbReference type="SUPFAM" id="SSF55486">
    <property type="entry name" value="Metalloproteases ('zincins'), catalytic domain"/>
    <property type="match status" value="1"/>
</dbReference>
<evidence type="ECO:0000256" key="13">
    <source>
        <dbReference type="PIRSR" id="PIRSR621190-2"/>
    </source>
</evidence>
<sequence length="856" mass="94945">MVPVYRLFLLVIVSQLALVVHSQVISASLREKIKKLKRTPQRSFLKWGYLNTDSFSESMEIPAENIKDFQNYANLPETGILDDATVDQLSKPRCGLPENVEQINARRGRRRNKGKKKNANETDDENEDDYNRSGRSRRYLQQGTSWLPLFQKTGKNELKWTLENSGRTLDSSIIKINLRKAFDFWSQVTNLIFIEIPESQVGEPGFEKNDIEILVSFVTGQHNDPYWFDGPDGTLAHAFYPLTNVGLSGDIHFDDDENYTIQSKDGYNFLWVAVHEIGHSIGLEHSDFDDAVMYPWFTAYDPDLQLSLDDIFGIQSIYGAKDVPQTATTTTATTTTTTTPTPEPPLVITEQDLIDTTDTFEVTKTPSTTRATTTATTTTTTTTPTTTTTTTIPTTTTTTPTTTTTIPTTTTTTTIPTTTITTTPTTTTTIPTTTTTIPTTTTTTPTTTTTIPTTTTTVPTTTITTIPTTTTTIPTTTTTIPTTTTTTPTTTTTIPTTTTTTTITTTTITTTPTTTTTIPTTTTTIPTTTTTITTIPTTTTTVPTTTITTTPTTTTTIPTTTTTIPTTTTTITTIPTTTTTVPTTTITTTPTTTTTTPTMTITTPTTTITTTKSQSKSKSQSNRRCPTGITTAIFDAKRYGLKIGFTNTNKMYFLGYRNSLPTFNRYSYFKRRHVPGNIDAVLANDFGKKKNLIVFSGKRYVIYNNFDHISGPHSISEGTTDPLNFNFPRYVSKIDAALFWPRNRRTYFFAGTQYWRYNNKKNDFDKGYPKDISRAWRGLPSSIDAAYSPPDKSKTIFFARNRVYVFDTRKFRVQSDYGVERLLECDGAPKIPELGESEDELIQSSNIKTLLRLSDP</sequence>
<dbReference type="Pfam" id="PF00413">
    <property type="entry name" value="Peptidase_M10"/>
    <property type="match status" value="1"/>
</dbReference>
<keyword evidence="6" id="KW-0378">Hydrolase</keyword>
<feature type="binding site" evidence="13">
    <location>
        <position position="252"/>
    </location>
    <ligand>
        <name>Zn(2+)</name>
        <dbReference type="ChEBI" id="CHEBI:29105"/>
        <label>1</label>
    </ligand>
</feature>
<keyword evidence="10" id="KW-0865">Zymogen</keyword>
<dbReference type="GO" id="GO:0004222">
    <property type="term" value="F:metalloendopeptidase activity"/>
    <property type="evidence" value="ECO:0007669"/>
    <property type="project" value="InterPro"/>
</dbReference>
<dbReference type="CDD" id="cd00094">
    <property type="entry name" value="HX"/>
    <property type="match status" value="1"/>
</dbReference>
<dbReference type="InterPro" id="IPR021190">
    <property type="entry name" value="Pept_M10A"/>
</dbReference>
<dbReference type="PRINTS" id="PR00138">
    <property type="entry name" value="MATRIXIN"/>
</dbReference>
<keyword evidence="4 16" id="KW-0732">Signal</keyword>
<feature type="binding site" evidence="13">
    <location>
        <position position="293"/>
    </location>
    <ligand>
        <name>Zn(2+)</name>
        <dbReference type="ChEBI" id="CHEBI:29105"/>
        <label>2</label>
        <note>catalytic</note>
    </ligand>
</feature>
<feature type="domain" description="Peptidase metallopeptidase" evidence="17">
    <location>
        <begin position="146"/>
        <end position="320"/>
    </location>
</feature>
<feature type="binding site" evidence="13">
    <location>
        <position position="229"/>
    </location>
    <ligand>
        <name>Ca(2+)</name>
        <dbReference type="ChEBI" id="CHEBI:29108"/>
        <label>3</label>
    </ligand>
</feature>
<dbReference type="SMART" id="SM00235">
    <property type="entry name" value="ZnMc"/>
    <property type="match status" value="1"/>
</dbReference>
<dbReference type="GO" id="GO:0031012">
    <property type="term" value="C:extracellular matrix"/>
    <property type="evidence" value="ECO:0007669"/>
    <property type="project" value="InterPro"/>
</dbReference>
<evidence type="ECO:0000256" key="5">
    <source>
        <dbReference type="ARBA" id="ARBA00022737"/>
    </source>
</evidence>
<feature type="binding site" evidence="13">
    <location>
        <position position="285"/>
    </location>
    <ligand>
        <name>Zn(2+)</name>
        <dbReference type="ChEBI" id="CHEBI:29105"/>
        <label>2</label>
        <note>catalytic</note>
    </ligand>
</feature>
<feature type="region of interest" description="Disordered" evidence="15">
    <location>
        <begin position="326"/>
        <end position="346"/>
    </location>
</feature>
<dbReference type="GO" id="GO:0008270">
    <property type="term" value="F:zinc ion binding"/>
    <property type="evidence" value="ECO:0007669"/>
    <property type="project" value="InterPro"/>
</dbReference>
<feature type="binding site" evidence="13">
    <location>
        <position position="257"/>
    </location>
    <ligand>
        <name>Ca(2+)</name>
        <dbReference type="ChEBI" id="CHEBI:29108"/>
        <label>1</label>
    </ligand>
</feature>
<feature type="repeat" description="Hemopexin" evidence="14">
    <location>
        <begin position="675"/>
        <end position="722"/>
    </location>
</feature>
<dbReference type="AlphaFoldDB" id="A0A7M5V8L5"/>
<keyword evidence="11" id="KW-1015">Disulfide bond</keyword>
<evidence type="ECO:0000256" key="16">
    <source>
        <dbReference type="SAM" id="SignalP"/>
    </source>
</evidence>
<dbReference type="InterPro" id="IPR036365">
    <property type="entry name" value="PGBD-like_sf"/>
</dbReference>
<feature type="binding site" evidence="13">
    <location>
        <position position="275"/>
    </location>
    <ligand>
        <name>Zn(2+)</name>
        <dbReference type="ChEBI" id="CHEBI:29105"/>
        <label>2</label>
        <note>catalytic</note>
    </ligand>
</feature>
<dbReference type="OrthoDB" id="406838at2759"/>
<dbReference type="SUPFAM" id="SSF47090">
    <property type="entry name" value="PGBD-like"/>
    <property type="match status" value="1"/>
</dbReference>
<evidence type="ECO:0000313" key="19">
    <source>
        <dbReference type="Proteomes" id="UP000594262"/>
    </source>
</evidence>
<feature type="region of interest" description="Disordered" evidence="15">
    <location>
        <begin position="581"/>
        <end position="624"/>
    </location>
</feature>
<dbReference type="GO" id="GO:0030574">
    <property type="term" value="P:collagen catabolic process"/>
    <property type="evidence" value="ECO:0007669"/>
    <property type="project" value="TreeGrafter"/>
</dbReference>
<feature type="binding site" evidence="13">
    <location>
        <position position="250"/>
    </location>
    <ligand>
        <name>Ca(2+)</name>
        <dbReference type="ChEBI" id="CHEBI:29108"/>
        <label>2</label>
    </ligand>
</feature>
<dbReference type="GeneID" id="136809879"/>
<feature type="active site" evidence="12">
    <location>
        <position position="276"/>
    </location>
</feature>
<feature type="binding site" evidence="13">
    <location>
        <position position="257"/>
    </location>
    <ligand>
        <name>Ca(2+)</name>
        <dbReference type="ChEBI" id="CHEBI:29108"/>
        <label>3</label>
    </ligand>
</feature>
<organism evidence="18 19">
    <name type="scientific">Clytia hemisphaerica</name>
    <dbReference type="NCBI Taxonomy" id="252671"/>
    <lineage>
        <taxon>Eukaryota</taxon>
        <taxon>Metazoa</taxon>
        <taxon>Cnidaria</taxon>
        <taxon>Hydrozoa</taxon>
        <taxon>Hydroidolina</taxon>
        <taxon>Leptothecata</taxon>
        <taxon>Obeliida</taxon>
        <taxon>Clytiidae</taxon>
        <taxon>Clytia</taxon>
    </lineage>
</organism>
<dbReference type="InterPro" id="IPR001818">
    <property type="entry name" value="Pept_M10_metallopeptidase"/>
</dbReference>
<evidence type="ECO:0000256" key="8">
    <source>
        <dbReference type="ARBA" id="ARBA00022837"/>
    </source>
</evidence>
<evidence type="ECO:0000256" key="11">
    <source>
        <dbReference type="ARBA" id="ARBA00023157"/>
    </source>
</evidence>
<dbReference type="PROSITE" id="PS51642">
    <property type="entry name" value="HEMOPEXIN_2"/>
    <property type="match status" value="2"/>
</dbReference>
<keyword evidence="9" id="KW-0482">Metalloprotease</keyword>
<protein>
    <recommendedName>
        <fullName evidence="17">Peptidase metallopeptidase domain-containing protein</fullName>
    </recommendedName>
</protein>
<dbReference type="InterPro" id="IPR024079">
    <property type="entry name" value="MetalloPept_cat_dom_sf"/>
</dbReference>
<feature type="compositionally biased region" description="Basic residues" evidence="15">
    <location>
        <begin position="106"/>
        <end position="117"/>
    </location>
</feature>
<feature type="binding site" evidence="13">
    <location>
        <position position="254"/>
    </location>
    <ligand>
        <name>Ca(2+)</name>
        <dbReference type="ChEBI" id="CHEBI:29108"/>
        <label>3</label>
    </ligand>
</feature>
<feature type="compositionally biased region" description="Low complexity" evidence="15">
    <location>
        <begin position="326"/>
        <end position="340"/>
    </location>
</feature>
<feature type="region of interest" description="Disordered" evidence="15">
    <location>
        <begin position="104"/>
        <end position="135"/>
    </location>
</feature>
<evidence type="ECO:0000259" key="17">
    <source>
        <dbReference type="SMART" id="SM00235"/>
    </source>
</evidence>
<evidence type="ECO:0000256" key="9">
    <source>
        <dbReference type="ARBA" id="ARBA00023049"/>
    </source>
</evidence>
<dbReference type="InterPro" id="IPR000585">
    <property type="entry name" value="Hemopexin-like_dom"/>
</dbReference>
<keyword evidence="2" id="KW-0645">Protease</keyword>
<comment type="cofactor">
    <cofactor evidence="13">
        <name>Ca(2+)</name>
        <dbReference type="ChEBI" id="CHEBI:29108"/>
    </cofactor>
    <text evidence="13">Can bind about 5 Ca(2+) ions per subunit.</text>
</comment>
<dbReference type="Pfam" id="PF00045">
    <property type="entry name" value="Hemopexin"/>
    <property type="match status" value="1"/>
</dbReference>
<feature type="binding site" evidence="13">
    <location>
        <position position="230"/>
    </location>
    <ligand>
        <name>Ca(2+)</name>
        <dbReference type="ChEBI" id="CHEBI:29108"/>
        <label>3</label>
    </ligand>
</feature>
<comment type="similarity">
    <text evidence="1">Belongs to the peptidase M10A family.</text>
</comment>
<feature type="binding site" evidence="13">
    <location>
        <position position="279"/>
    </location>
    <ligand>
        <name>Zn(2+)</name>
        <dbReference type="ChEBI" id="CHEBI:29105"/>
        <label>2</label>
        <note>catalytic</note>
    </ligand>
</feature>
<feature type="compositionally biased region" description="Low complexity" evidence="15">
    <location>
        <begin position="372"/>
        <end position="491"/>
    </location>
</feature>
<dbReference type="InterPro" id="IPR006026">
    <property type="entry name" value="Peptidase_Metallo"/>
</dbReference>
<dbReference type="RefSeq" id="XP_066922541.1">
    <property type="nucleotide sequence ID" value="XM_067066440.1"/>
</dbReference>
<reference evidence="18" key="1">
    <citation type="submission" date="2021-01" db="UniProtKB">
        <authorList>
            <consortium name="EnsemblMetazoa"/>
        </authorList>
    </citation>
    <scope>IDENTIFICATION</scope>
</reference>
<evidence type="ECO:0000256" key="7">
    <source>
        <dbReference type="ARBA" id="ARBA00022833"/>
    </source>
</evidence>
<evidence type="ECO:0000313" key="18">
    <source>
        <dbReference type="EnsemblMetazoa" id="CLYHEMP009431.1"/>
    </source>
</evidence>
<feature type="binding site" evidence="13">
    <location>
        <position position="224"/>
    </location>
    <ligand>
        <name>Zn(2+)</name>
        <dbReference type="ChEBI" id="CHEBI:29105"/>
        <label>1</label>
    </ligand>
</feature>
<dbReference type="Proteomes" id="UP000594262">
    <property type="component" value="Unplaced"/>
</dbReference>
<keyword evidence="8 13" id="KW-0106">Calcium</keyword>
<dbReference type="Gene3D" id="3.40.390.10">
    <property type="entry name" value="Collagenase (Catalytic Domain)"/>
    <property type="match status" value="1"/>
</dbReference>
<dbReference type="PANTHER" id="PTHR10201">
    <property type="entry name" value="MATRIX METALLOPROTEINASE"/>
    <property type="match status" value="1"/>
</dbReference>
<dbReference type="InterPro" id="IPR018487">
    <property type="entry name" value="Hemopexin-like_repeat"/>
</dbReference>
<dbReference type="PANTHER" id="PTHR10201:SF291">
    <property type="entry name" value="MATRIX METALLOPROTEINASE 1, ISOFORM C-RELATED"/>
    <property type="match status" value="1"/>
</dbReference>
<dbReference type="InterPro" id="IPR018486">
    <property type="entry name" value="Hemopexin_CS"/>
</dbReference>
<dbReference type="CDD" id="cd04278">
    <property type="entry name" value="ZnMc_MMP"/>
    <property type="match status" value="1"/>
</dbReference>
<evidence type="ECO:0000256" key="4">
    <source>
        <dbReference type="ARBA" id="ARBA00022729"/>
    </source>
</evidence>
<comment type="cofactor">
    <cofactor evidence="13">
        <name>Zn(2+)</name>
        <dbReference type="ChEBI" id="CHEBI:29105"/>
    </cofactor>
    <text evidence="13">Binds 2 Zn(2+) ions per subunit.</text>
</comment>
<feature type="region of interest" description="Disordered" evidence="15">
    <location>
        <begin position="365"/>
        <end position="491"/>
    </location>
</feature>
<evidence type="ECO:0000256" key="1">
    <source>
        <dbReference type="ARBA" id="ARBA00010370"/>
    </source>
</evidence>
<dbReference type="InterPro" id="IPR036375">
    <property type="entry name" value="Hemopexin-like_dom_sf"/>
</dbReference>
<feature type="signal peptide" evidence="16">
    <location>
        <begin position="1"/>
        <end position="22"/>
    </location>
</feature>
<feature type="binding site" evidence="13">
    <location>
        <position position="255"/>
    </location>
    <ligand>
        <name>Ca(2+)</name>
        <dbReference type="ChEBI" id="CHEBI:29108"/>
        <label>1</label>
    </ligand>
</feature>
<evidence type="ECO:0000256" key="10">
    <source>
        <dbReference type="ARBA" id="ARBA00023145"/>
    </source>
</evidence>
<evidence type="ECO:0000256" key="2">
    <source>
        <dbReference type="ARBA" id="ARBA00022670"/>
    </source>
</evidence>
<dbReference type="Gene3D" id="2.110.10.10">
    <property type="entry name" value="Hemopexin-like domain"/>
    <property type="match status" value="1"/>
</dbReference>
<dbReference type="PROSITE" id="PS00024">
    <property type="entry name" value="HEMOPEXIN"/>
    <property type="match status" value="1"/>
</dbReference>
<evidence type="ECO:0000256" key="14">
    <source>
        <dbReference type="PROSITE-ProRule" id="PRU01011"/>
    </source>
</evidence>